<accession>A0A0Q3H524</accession>
<evidence type="ECO:0000313" key="4">
    <source>
        <dbReference type="Proteomes" id="UP000008810"/>
    </source>
</evidence>
<dbReference type="EMBL" id="CM000883">
    <property type="protein sequence ID" value="KQJ88554.1"/>
    <property type="molecule type" value="Genomic_DNA"/>
</dbReference>
<feature type="compositionally biased region" description="Polar residues" evidence="1">
    <location>
        <begin position="59"/>
        <end position="69"/>
    </location>
</feature>
<evidence type="ECO:0000313" key="2">
    <source>
        <dbReference type="EMBL" id="KQJ88554.1"/>
    </source>
</evidence>
<gene>
    <name evidence="2" type="ORF">BRADI_4g19517v3</name>
</gene>
<reference evidence="2" key="2">
    <citation type="submission" date="2017-06" db="EMBL/GenBank/DDBJ databases">
        <title>WGS assembly of Brachypodium distachyon.</title>
        <authorList>
            <consortium name="The International Brachypodium Initiative"/>
            <person name="Lucas S."/>
            <person name="Harmon-Smith M."/>
            <person name="Lail K."/>
            <person name="Tice H."/>
            <person name="Grimwood J."/>
            <person name="Bruce D."/>
            <person name="Barry K."/>
            <person name="Shu S."/>
            <person name="Lindquist E."/>
            <person name="Wang M."/>
            <person name="Pitluck S."/>
            <person name="Vogel J.P."/>
            <person name="Garvin D.F."/>
            <person name="Mockler T.C."/>
            <person name="Schmutz J."/>
            <person name="Rokhsar D."/>
            <person name="Bevan M.W."/>
        </authorList>
    </citation>
    <scope>NUCLEOTIDE SEQUENCE</scope>
    <source>
        <strain evidence="2">Bd21</strain>
    </source>
</reference>
<sequence length="216" mass="22972">MRSGRRLGVRRREERAARWRLGERRRLAVQIQACAAAACCFRAAQRRRPSAQLCEPSSGAPQLSHNVTTPGRGRDVEEAAQRPRGRRKGREGAGERGPAVRAASGPEPGQIWGACGLLGGWLRCSGCCWPEVPVWGRVLVAPAGARGGCCPDGARQRGACGGGLDLASVQAASGCNVKMPLLLGLDLGLRGQRCVAWFCGGWTSMCAELQQRASVM</sequence>
<dbReference type="Gramene" id="KQJ88554">
    <property type="protein sequence ID" value="KQJ88554"/>
    <property type="gene ID" value="BRADI_4g19517v3"/>
</dbReference>
<dbReference type="ExpressionAtlas" id="A0A0Q3H524">
    <property type="expression patterns" value="baseline and differential"/>
</dbReference>
<reference evidence="3" key="3">
    <citation type="submission" date="2018-08" db="UniProtKB">
        <authorList>
            <consortium name="EnsemblPlants"/>
        </authorList>
    </citation>
    <scope>IDENTIFICATION</scope>
    <source>
        <strain evidence="3">cv. Bd21</strain>
    </source>
</reference>
<keyword evidence="4" id="KW-1185">Reference proteome</keyword>
<organism evidence="2">
    <name type="scientific">Brachypodium distachyon</name>
    <name type="common">Purple false brome</name>
    <name type="synonym">Trachynia distachya</name>
    <dbReference type="NCBI Taxonomy" id="15368"/>
    <lineage>
        <taxon>Eukaryota</taxon>
        <taxon>Viridiplantae</taxon>
        <taxon>Streptophyta</taxon>
        <taxon>Embryophyta</taxon>
        <taxon>Tracheophyta</taxon>
        <taxon>Spermatophyta</taxon>
        <taxon>Magnoliopsida</taxon>
        <taxon>Liliopsida</taxon>
        <taxon>Poales</taxon>
        <taxon>Poaceae</taxon>
        <taxon>BOP clade</taxon>
        <taxon>Pooideae</taxon>
        <taxon>Stipodae</taxon>
        <taxon>Brachypodieae</taxon>
        <taxon>Brachypodium</taxon>
    </lineage>
</organism>
<evidence type="ECO:0000256" key="1">
    <source>
        <dbReference type="SAM" id="MobiDB-lite"/>
    </source>
</evidence>
<dbReference type="EnsemblPlants" id="KQJ88554">
    <property type="protein sequence ID" value="KQJ88554"/>
    <property type="gene ID" value="BRADI_4g19517v3"/>
</dbReference>
<protein>
    <submittedName>
        <fullName evidence="2 3">Uncharacterized protein</fullName>
    </submittedName>
</protein>
<reference evidence="2 3" key="1">
    <citation type="journal article" date="2010" name="Nature">
        <title>Genome sequencing and analysis of the model grass Brachypodium distachyon.</title>
        <authorList>
            <consortium name="International Brachypodium Initiative"/>
        </authorList>
    </citation>
    <scope>NUCLEOTIDE SEQUENCE [LARGE SCALE GENOMIC DNA]</scope>
    <source>
        <strain evidence="2 3">Bd21</strain>
    </source>
</reference>
<dbReference type="AlphaFoldDB" id="A0A0Q3H524"/>
<name>A0A0Q3H524_BRADI</name>
<evidence type="ECO:0000313" key="3">
    <source>
        <dbReference type="EnsemblPlants" id="KQJ88554"/>
    </source>
</evidence>
<proteinExistence type="predicted"/>
<dbReference type="Proteomes" id="UP000008810">
    <property type="component" value="Chromosome 4"/>
</dbReference>
<feature type="region of interest" description="Disordered" evidence="1">
    <location>
        <begin position="52"/>
        <end position="105"/>
    </location>
</feature>
<feature type="compositionally biased region" description="Basic and acidic residues" evidence="1">
    <location>
        <begin position="72"/>
        <end position="81"/>
    </location>
</feature>
<dbReference type="InParanoid" id="A0A0Q3H524"/>